<gene>
    <name evidence="2" type="ORF">FHS76_001332</name>
</gene>
<name>A0A7W9AW13_9HYPH</name>
<evidence type="ECO:0000256" key="1">
    <source>
        <dbReference type="SAM" id="Phobius"/>
    </source>
</evidence>
<keyword evidence="1" id="KW-1133">Transmembrane helix</keyword>
<organism evidence="2 3">
    <name type="scientific">Brucella daejeonensis</name>
    <dbReference type="NCBI Taxonomy" id="659015"/>
    <lineage>
        <taxon>Bacteria</taxon>
        <taxon>Pseudomonadati</taxon>
        <taxon>Pseudomonadota</taxon>
        <taxon>Alphaproteobacteria</taxon>
        <taxon>Hyphomicrobiales</taxon>
        <taxon>Brucellaceae</taxon>
        <taxon>Brucella/Ochrobactrum group</taxon>
        <taxon>Brucella</taxon>
    </lineage>
</organism>
<evidence type="ECO:0000313" key="2">
    <source>
        <dbReference type="EMBL" id="MBB5701481.1"/>
    </source>
</evidence>
<dbReference type="AlphaFoldDB" id="A0A7W9AW13"/>
<proteinExistence type="predicted"/>
<accession>A0A7W9AW13</accession>
<comment type="caution">
    <text evidence="2">The sequence shown here is derived from an EMBL/GenBank/DDBJ whole genome shotgun (WGS) entry which is preliminary data.</text>
</comment>
<evidence type="ECO:0000313" key="3">
    <source>
        <dbReference type="Proteomes" id="UP000555546"/>
    </source>
</evidence>
<keyword evidence="1" id="KW-0472">Membrane</keyword>
<dbReference type="RefSeq" id="WP_151682063.1">
    <property type="nucleotide sequence ID" value="NZ_JACIJG010000004.1"/>
</dbReference>
<sequence>MIENLLALPWLSPIGILINTLGVCMLAFEWRTSMYDSLNRLEIEQSDLIAKSGGSPKFNGYTDISPKAKKLLENVDPDTVTAEQLDSILILDSVHRLNRRMWIFRLGFCAVIIGAALQVIAAWPQ</sequence>
<dbReference type="EMBL" id="JACIJG010000004">
    <property type="protein sequence ID" value="MBB5701481.1"/>
    <property type="molecule type" value="Genomic_DNA"/>
</dbReference>
<dbReference type="Proteomes" id="UP000555546">
    <property type="component" value="Unassembled WGS sequence"/>
</dbReference>
<reference evidence="2 3" key="1">
    <citation type="submission" date="2020-08" db="EMBL/GenBank/DDBJ databases">
        <title>Genomic Encyclopedia of Type Strains, Phase IV (KMG-IV): sequencing the most valuable type-strain genomes for metagenomic binning, comparative biology and taxonomic classification.</title>
        <authorList>
            <person name="Goeker M."/>
        </authorList>
    </citation>
    <scope>NUCLEOTIDE SEQUENCE [LARGE SCALE GENOMIC DNA]</scope>
    <source>
        <strain evidence="2 3">DSM 26944</strain>
    </source>
</reference>
<keyword evidence="3" id="KW-1185">Reference proteome</keyword>
<keyword evidence="1" id="KW-0812">Transmembrane</keyword>
<feature type="transmembrane region" description="Helical" evidence="1">
    <location>
        <begin position="102"/>
        <end position="123"/>
    </location>
</feature>
<protein>
    <submittedName>
        <fullName evidence="2">Uncharacterized protein</fullName>
    </submittedName>
</protein>
<feature type="transmembrane region" description="Helical" evidence="1">
    <location>
        <begin position="6"/>
        <end position="28"/>
    </location>
</feature>